<dbReference type="EMBL" id="CCJX01000029">
    <property type="protein sequence ID" value="CDS96644.1"/>
    <property type="molecule type" value="Genomic_DNA"/>
</dbReference>
<evidence type="ECO:0000313" key="4">
    <source>
        <dbReference type="Proteomes" id="UP000049495"/>
    </source>
</evidence>
<dbReference type="GO" id="GO:0004519">
    <property type="term" value="F:endonuclease activity"/>
    <property type="evidence" value="ECO:0007669"/>
    <property type="project" value="UniProtKB-KW"/>
</dbReference>
<keyword evidence="2" id="KW-0540">Nuclease</keyword>
<dbReference type="AlphaFoldDB" id="A0A4R2FW73"/>
<dbReference type="EMBL" id="CCJV01000143">
    <property type="protein sequence ID" value="CDT68512.1"/>
    <property type="molecule type" value="Genomic_DNA"/>
</dbReference>
<reference evidence="2 3" key="2">
    <citation type="submission" date="2014-06" db="EMBL/GenBank/DDBJ databases">
        <authorList>
            <person name="Le Roux F."/>
        </authorList>
    </citation>
    <scope>NUCLEOTIDE SEQUENCE</scope>
    <source>
        <strain evidence="1 3">J5-4</strain>
        <strain evidence="2">J5-5</strain>
    </source>
</reference>
<proteinExistence type="predicted"/>
<protein>
    <submittedName>
        <fullName evidence="2">Restiction endonuclease</fullName>
    </submittedName>
</protein>
<evidence type="ECO:0000313" key="2">
    <source>
        <dbReference type="EMBL" id="CDT68512.1"/>
    </source>
</evidence>
<gene>
    <name evidence="1" type="ORF">VCR4J5_1240083</name>
    <name evidence="2" type="ORF">VCR5J5_790003</name>
</gene>
<accession>A0A4R2FW73</accession>
<keyword evidence="3" id="KW-1185">Reference proteome</keyword>
<sequence length="120" mass="12935">MLSYPLMAKCQSRHLIHVRNMVKLDTKFSITELVLKSSGQPCKERSQGGGHAVVYLPEEVLLPSIADIINLSSGVASTSTVTLLNARVGQGKFKQNVIDIWGNNETCALTGIGTRALLIA</sequence>
<reference evidence="4" key="1">
    <citation type="submission" date="2014-06" db="EMBL/GenBank/DDBJ databases">
        <authorList>
            <person name="Le Roux Frederique"/>
        </authorList>
    </citation>
    <scope>NUCLEOTIDE SEQUENCE [LARGE SCALE GENOMIC DNA]</scope>
    <source>
        <strain evidence="4">J5-5</strain>
    </source>
</reference>
<comment type="caution">
    <text evidence="2">The sequence shown here is derived from an EMBL/GenBank/DDBJ whole genome shotgun (WGS) entry which is preliminary data.</text>
</comment>
<keyword evidence="2" id="KW-0378">Hydrolase</keyword>
<keyword evidence="2" id="KW-0255">Endonuclease</keyword>
<organism evidence="2 4">
    <name type="scientific">Vibrio crassostreae</name>
    <dbReference type="NCBI Taxonomy" id="246167"/>
    <lineage>
        <taxon>Bacteria</taxon>
        <taxon>Pseudomonadati</taxon>
        <taxon>Pseudomonadota</taxon>
        <taxon>Gammaproteobacteria</taxon>
        <taxon>Vibrionales</taxon>
        <taxon>Vibrionaceae</taxon>
        <taxon>Vibrio</taxon>
    </lineage>
</organism>
<evidence type="ECO:0000313" key="1">
    <source>
        <dbReference type="EMBL" id="CDS96644.1"/>
    </source>
</evidence>
<evidence type="ECO:0000313" key="3">
    <source>
        <dbReference type="Proteomes" id="UP000049077"/>
    </source>
</evidence>
<dbReference type="Proteomes" id="UP000049077">
    <property type="component" value="Unassembled WGS sequence"/>
</dbReference>
<dbReference type="Proteomes" id="UP000049495">
    <property type="component" value="Unassembled WGS sequence"/>
</dbReference>
<name>A0A4R2FW73_9VIBR</name>